<dbReference type="EMBL" id="JANAVZ010000015">
    <property type="protein sequence ID" value="MCT4334610.1"/>
    <property type="molecule type" value="Genomic_DNA"/>
</dbReference>
<accession>A0ABT2KFF2</accession>
<dbReference type="Gene3D" id="3.40.50.12780">
    <property type="entry name" value="N-terminal domain of ligase-like"/>
    <property type="match status" value="1"/>
</dbReference>
<evidence type="ECO:0000313" key="5">
    <source>
        <dbReference type="EMBL" id="MCT4334610.1"/>
    </source>
</evidence>
<dbReference type="InterPro" id="IPR042099">
    <property type="entry name" value="ANL_N_sf"/>
</dbReference>
<dbReference type="InterPro" id="IPR020845">
    <property type="entry name" value="AMP-binding_CS"/>
</dbReference>
<evidence type="ECO:0000256" key="2">
    <source>
        <dbReference type="ARBA" id="ARBA00022598"/>
    </source>
</evidence>
<feature type="domain" description="AMP-dependent synthetase/ligase" evidence="3">
    <location>
        <begin position="21"/>
        <end position="372"/>
    </location>
</feature>
<evidence type="ECO:0000256" key="1">
    <source>
        <dbReference type="ARBA" id="ARBA00006432"/>
    </source>
</evidence>
<evidence type="ECO:0000313" key="6">
    <source>
        <dbReference type="Proteomes" id="UP001320702"/>
    </source>
</evidence>
<comment type="similarity">
    <text evidence="1">Belongs to the ATP-dependent AMP-binding enzyme family.</text>
</comment>
<proteinExistence type="inferred from homology"/>
<dbReference type="RefSeq" id="WP_260278514.1">
    <property type="nucleotide sequence ID" value="NZ_JANAVZ010000015.1"/>
</dbReference>
<dbReference type="InterPro" id="IPR000873">
    <property type="entry name" value="AMP-dep_synth/lig_dom"/>
</dbReference>
<reference evidence="5 6" key="1">
    <citation type="submission" date="2022-04" db="EMBL/GenBank/DDBJ databases">
        <title>Paracoccus sp. YLB-12 draft genome sequence.</title>
        <authorList>
            <person name="Yu L."/>
        </authorList>
    </citation>
    <scope>NUCLEOTIDE SEQUENCE [LARGE SCALE GENOMIC DNA]</scope>
    <source>
        <strain evidence="5 6">YLB-12</strain>
    </source>
</reference>
<dbReference type="PANTHER" id="PTHR43201">
    <property type="entry name" value="ACYL-COA SYNTHETASE"/>
    <property type="match status" value="1"/>
</dbReference>
<dbReference type="PROSITE" id="PS00455">
    <property type="entry name" value="AMP_BINDING"/>
    <property type="match status" value="1"/>
</dbReference>
<sequence>MRFDPDLPPGGTTRDWLDFRAENEAQQISHVFPDDDSTLSWAALRDRAAEIAGNLAGMGIAKGDSVALMMPNGRNAVLGLFGALYGGFRATMINLVAGADAIGYALSHSGAKIVLVAETQRDLLDRALVGNENKPMVVTAGTGGFAWPAGLVAAAPHPHDADDDALLMYTSGTTGRPKGVLHSHASLLAGGWTTTAAHHLTEADRAMCVLPIYHINGLCVTIMGPLIAGGIAIVCERFSAGRFWSLCEEYRATWFSVVPTIISHLLHGERTPDLTTRSRIRFGRSASSALAVEVQSAFEQRFGIPIVETMGLTETAAQILSNPLPPGMRKIGSPGQGVGNEVAIMDAEMRPLPPETEGEICVRGPNVMRGYLDNPEATAAALTADRWLRTGDLGRIDKDGYVFVTGRLKELIIKGGENIAPREIDEALYAHPDVIEAAAFARKCARYGERVEAAVALRPGSGLRIEELTQLCEDRLGKFKSPDVIHLMAELPKGPSGKIQRLRLAQMTE</sequence>
<feature type="domain" description="AMP-binding enzyme C-terminal" evidence="4">
    <location>
        <begin position="423"/>
        <end position="498"/>
    </location>
</feature>
<gene>
    <name evidence="5" type="ORF">MU516_17300</name>
</gene>
<dbReference type="SUPFAM" id="SSF56801">
    <property type="entry name" value="Acetyl-CoA synthetase-like"/>
    <property type="match status" value="1"/>
</dbReference>
<comment type="caution">
    <text evidence="5">The sequence shown here is derived from an EMBL/GenBank/DDBJ whole genome shotgun (WGS) entry which is preliminary data.</text>
</comment>
<dbReference type="PANTHER" id="PTHR43201:SF5">
    <property type="entry name" value="MEDIUM-CHAIN ACYL-COA LIGASE ACSF2, MITOCHONDRIAL"/>
    <property type="match status" value="1"/>
</dbReference>
<dbReference type="Pfam" id="PF13193">
    <property type="entry name" value="AMP-binding_C"/>
    <property type="match status" value="1"/>
</dbReference>
<dbReference type="Proteomes" id="UP001320702">
    <property type="component" value="Unassembled WGS sequence"/>
</dbReference>
<name>A0ABT2KFF2_9RHOB</name>
<dbReference type="Pfam" id="PF00501">
    <property type="entry name" value="AMP-binding"/>
    <property type="match status" value="1"/>
</dbReference>
<keyword evidence="6" id="KW-1185">Reference proteome</keyword>
<evidence type="ECO:0000259" key="4">
    <source>
        <dbReference type="Pfam" id="PF13193"/>
    </source>
</evidence>
<dbReference type="InterPro" id="IPR045851">
    <property type="entry name" value="AMP-bd_C_sf"/>
</dbReference>
<dbReference type="InterPro" id="IPR025110">
    <property type="entry name" value="AMP-bd_C"/>
</dbReference>
<dbReference type="Gene3D" id="3.30.300.30">
    <property type="match status" value="1"/>
</dbReference>
<organism evidence="5 6">
    <name type="scientific">Paracoccus maritimus</name>
    <dbReference type="NCBI Taxonomy" id="2933292"/>
    <lineage>
        <taxon>Bacteria</taxon>
        <taxon>Pseudomonadati</taxon>
        <taxon>Pseudomonadota</taxon>
        <taxon>Alphaproteobacteria</taxon>
        <taxon>Rhodobacterales</taxon>
        <taxon>Paracoccaceae</taxon>
        <taxon>Paracoccus</taxon>
    </lineage>
</organism>
<keyword evidence="2" id="KW-0436">Ligase</keyword>
<evidence type="ECO:0000259" key="3">
    <source>
        <dbReference type="Pfam" id="PF00501"/>
    </source>
</evidence>
<protein>
    <submittedName>
        <fullName evidence="5">AMP-binding protein</fullName>
    </submittedName>
</protein>